<protein>
    <recommendedName>
        <fullName evidence="3">Lipoprotein</fullName>
    </recommendedName>
</protein>
<proteinExistence type="predicted"/>
<reference evidence="1 2" key="1">
    <citation type="journal article" date="2014" name="Genome Announc.">
        <title>Draft Genome Sequence of the Carrageenan-Degrading Bacterium Cellulophaga sp. Strain KL-A, Isolated from Decaying Marine Algae.</title>
        <authorList>
            <person name="Shan D."/>
            <person name="Ying J."/>
            <person name="Li X."/>
            <person name="Gao Z."/>
            <person name="Wei G."/>
            <person name="Shao Z."/>
        </authorList>
    </citation>
    <scope>NUCLEOTIDE SEQUENCE [LARGE SCALE GENOMIC DNA]</scope>
    <source>
        <strain evidence="1 2">KL-A</strain>
    </source>
</reference>
<dbReference type="Proteomes" id="UP000019275">
    <property type="component" value="Unassembled WGS sequence"/>
</dbReference>
<evidence type="ECO:0000313" key="2">
    <source>
        <dbReference type="Proteomes" id="UP000019275"/>
    </source>
</evidence>
<dbReference type="RefSeq" id="WP_013621792.1">
    <property type="nucleotide sequence ID" value="NZ_ARZX01000001.1"/>
</dbReference>
<keyword evidence="2" id="KW-1185">Reference proteome</keyword>
<dbReference type="EMBL" id="ARZX01000001">
    <property type="protein sequence ID" value="EWH14903.1"/>
    <property type="molecule type" value="Genomic_DNA"/>
</dbReference>
<gene>
    <name evidence="1" type="ORF">KLA_00050</name>
</gene>
<sequence>MKNTSHSLLVILFFLIIVSCDKKITFEQQISQDVYQKIASGYCEEDKIPKDAVIKNFKIGEITPIGDTGMIDVALEFDITDADGNEEHITEAMLYLDKGKDKKMLAIFCEYDYRKQ</sequence>
<evidence type="ECO:0000313" key="1">
    <source>
        <dbReference type="EMBL" id="EWH14903.1"/>
    </source>
</evidence>
<organism evidence="1 2">
    <name type="scientific">Cellulophaga geojensis KL-A</name>
    <dbReference type="NCBI Taxonomy" id="1328323"/>
    <lineage>
        <taxon>Bacteria</taxon>
        <taxon>Pseudomonadati</taxon>
        <taxon>Bacteroidota</taxon>
        <taxon>Flavobacteriia</taxon>
        <taxon>Flavobacteriales</taxon>
        <taxon>Flavobacteriaceae</taxon>
        <taxon>Cellulophaga</taxon>
    </lineage>
</organism>
<accession>A0ABN0RSK9</accession>
<comment type="caution">
    <text evidence="1">The sequence shown here is derived from an EMBL/GenBank/DDBJ whole genome shotgun (WGS) entry which is preliminary data.</text>
</comment>
<name>A0ABN0RSK9_9FLAO</name>
<dbReference type="PROSITE" id="PS51257">
    <property type="entry name" value="PROKAR_LIPOPROTEIN"/>
    <property type="match status" value="1"/>
</dbReference>
<evidence type="ECO:0008006" key="3">
    <source>
        <dbReference type="Google" id="ProtNLM"/>
    </source>
</evidence>